<feature type="region of interest" description="N-terminal hotdog fold" evidence="7">
    <location>
        <begin position="934"/>
        <end position="1071"/>
    </location>
</feature>
<dbReference type="InterPro" id="IPR016036">
    <property type="entry name" value="Malonyl_transacylase_ACP-bd"/>
</dbReference>
<dbReference type="GO" id="GO:0016491">
    <property type="term" value="F:oxidoreductase activity"/>
    <property type="evidence" value="ECO:0007669"/>
    <property type="project" value="UniProtKB-KW"/>
</dbReference>
<dbReference type="OrthoDB" id="329835at2759"/>
<dbReference type="InterPro" id="IPR042104">
    <property type="entry name" value="PKS_dehydratase_sf"/>
</dbReference>
<dbReference type="InterPro" id="IPR050091">
    <property type="entry name" value="PKS_NRPS_Biosynth_Enz"/>
</dbReference>
<dbReference type="Pfam" id="PF00109">
    <property type="entry name" value="ketoacyl-synt"/>
    <property type="match status" value="1"/>
</dbReference>
<dbReference type="InterPro" id="IPR011032">
    <property type="entry name" value="GroES-like_sf"/>
</dbReference>
<dbReference type="InterPro" id="IPR049900">
    <property type="entry name" value="PKS_mFAS_DH"/>
</dbReference>
<keyword evidence="1" id="KW-0596">Phosphopantetheine</keyword>
<dbReference type="PROSITE" id="PS52004">
    <property type="entry name" value="KS3_2"/>
    <property type="match status" value="1"/>
</dbReference>
<dbReference type="PANTHER" id="PTHR43775:SF29">
    <property type="entry name" value="ASPERFURANONE POLYKETIDE SYNTHASE AFOG-RELATED"/>
    <property type="match status" value="1"/>
</dbReference>
<keyword evidence="5" id="KW-0560">Oxidoreductase</keyword>
<dbReference type="InterPro" id="IPR020806">
    <property type="entry name" value="PKS_PP-bd"/>
</dbReference>
<keyword evidence="6" id="KW-0511">Multifunctional enzyme</keyword>
<dbReference type="InterPro" id="IPR014043">
    <property type="entry name" value="Acyl_transferase_dom"/>
</dbReference>
<evidence type="ECO:0000256" key="4">
    <source>
        <dbReference type="ARBA" id="ARBA00022679"/>
    </source>
</evidence>
<dbReference type="SUPFAM" id="SSF55048">
    <property type="entry name" value="Probable ACP-binding domain of malonyl-CoA ACP transacylase"/>
    <property type="match status" value="1"/>
</dbReference>
<dbReference type="PROSITE" id="PS00606">
    <property type="entry name" value="KS3_1"/>
    <property type="match status" value="1"/>
</dbReference>
<dbReference type="InterPro" id="IPR032821">
    <property type="entry name" value="PKS_assoc"/>
</dbReference>
<dbReference type="SMART" id="SM00823">
    <property type="entry name" value="PKS_PP"/>
    <property type="match status" value="1"/>
</dbReference>
<dbReference type="Pfam" id="PF02801">
    <property type="entry name" value="Ketoacyl-synt_C"/>
    <property type="match status" value="1"/>
</dbReference>
<protein>
    <submittedName>
        <fullName evidence="11">Polyketide synthase-like protein</fullName>
    </submittedName>
</protein>
<reference evidence="11 12" key="1">
    <citation type="journal article" date="2011" name="Genome Biol.">
        <title>Comparative genome sequence analysis underscores mycoparasitism as the ancestral life style of Trichoderma.</title>
        <authorList>
            <person name="Kubicek C.P."/>
            <person name="Herrera-Estrella A."/>
            <person name="Seidl-Seiboth V."/>
            <person name="Martinez D.A."/>
            <person name="Druzhinina I.S."/>
            <person name="Thon M."/>
            <person name="Zeilinger S."/>
            <person name="Casas-Flores S."/>
            <person name="Horwitz B.A."/>
            <person name="Mukherjee P.K."/>
            <person name="Mukherjee M."/>
            <person name="Kredics L."/>
            <person name="Alcaraz L.D."/>
            <person name="Aerts A."/>
            <person name="Antal Z."/>
            <person name="Atanasova L."/>
            <person name="Cervantes-Badillo M.G."/>
            <person name="Challacombe J."/>
            <person name="Chertkov O."/>
            <person name="McCluskey K."/>
            <person name="Coulpier F."/>
            <person name="Deshpande N."/>
            <person name="von Doehren H."/>
            <person name="Ebbole D.J."/>
            <person name="Esquivel-Naranjo E.U."/>
            <person name="Fekete E."/>
            <person name="Flipphi M."/>
            <person name="Glaser F."/>
            <person name="Gomez-Rodriguez E.Y."/>
            <person name="Gruber S."/>
            <person name="Han C."/>
            <person name="Henrissat B."/>
            <person name="Hermosa R."/>
            <person name="Hernandez-Onate M."/>
            <person name="Karaffa L."/>
            <person name="Kosti I."/>
            <person name="Le Crom S."/>
            <person name="Lindquist E."/>
            <person name="Lucas S."/>
            <person name="Luebeck M."/>
            <person name="Luebeck P.S."/>
            <person name="Margeot A."/>
            <person name="Metz B."/>
            <person name="Misra M."/>
            <person name="Nevalainen H."/>
            <person name="Omann M."/>
            <person name="Packer N."/>
            <person name="Perrone G."/>
            <person name="Uresti-Rivera E.E."/>
            <person name="Salamov A."/>
            <person name="Schmoll M."/>
            <person name="Seiboth B."/>
            <person name="Shapiro H."/>
            <person name="Sukno S."/>
            <person name="Tamayo-Ramos J.A."/>
            <person name="Tisch D."/>
            <person name="Wiest A."/>
            <person name="Wilkinson H.H."/>
            <person name="Zhang M."/>
            <person name="Coutinho P.M."/>
            <person name="Kenerley C.M."/>
            <person name="Monte E."/>
            <person name="Baker S.E."/>
            <person name="Grigoriev I.V."/>
        </authorList>
    </citation>
    <scope>NUCLEOTIDE SEQUENCE [LARGE SCALE GENOMIC DNA]</scope>
    <source>
        <strain evidence="12">ATCC 20476 / IMI 206040</strain>
    </source>
</reference>
<dbReference type="GO" id="GO:0031177">
    <property type="term" value="F:phosphopantetheine binding"/>
    <property type="evidence" value="ECO:0007669"/>
    <property type="project" value="InterPro"/>
</dbReference>
<evidence type="ECO:0000256" key="2">
    <source>
        <dbReference type="ARBA" id="ARBA00022553"/>
    </source>
</evidence>
<feature type="domain" description="Ketosynthase family 3 (KS3)" evidence="9">
    <location>
        <begin position="1"/>
        <end position="429"/>
    </location>
</feature>
<feature type="active site" description="Proton acceptor; for dehydratase activity" evidence="7">
    <location>
        <position position="967"/>
    </location>
</feature>
<dbReference type="SMART" id="SM00826">
    <property type="entry name" value="PKS_DH"/>
    <property type="match status" value="1"/>
</dbReference>
<dbReference type="STRING" id="452589.G9NPB7"/>
<dbReference type="Gene3D" id="3.40.50.720">
    <property type="entry name" value="NAD(P)-binding Rossmann-like Domain"/>
    <property type="match status" value="2"/>
</dbReference>
<evidence type="ECO:0000259" key="8">
    <source>
        <dbReference type="PROSITE" id="PS50075"/>
    </source>
</evidence>
<evidence type="ECO:0000259" key="10">
    <source>
        <dbReference type="PROSITE" id="PS52019"/>
    </source>
</evidence>
<dbReference type="Pfam" id="PF16197">
    <property type="entry name" value="KAsynt_C_assoc"/>
    <property type="match status" value="1"/>
</dbReference>
<dbReference type="Pfam" id="PF23114">
    <property type="entry name" value="NAD-bd_HRPKS_sdrA"/>
    <property type="match status" value="1"/>
</dbReference>
<dbReference type="EMBL" id="ABDG02000020">
    <property type="protein sequence ID" value="EHK47389.1"/>
    <property type="molecule type" value="Genomic_DNA"/>
</dbReference>
<evidence type="ECO:0000256" key="1">
    <source>
        <dbReference type="ARBA" id="ARBA00022450"/>
    </source>
</evidence>
<dbReference type="InterPro" id="IPR016035">
    <property type="entry name" value="Acyl_Trfase/lysoPLipase"/>
</dbReference>
<dbReference type="Pfam" id="PF00698">
    <property type="entry name" value="Acyl_transf_1"/>
    <property type="match status" value="1"/>
</dbReference>
<dbReference type="Gene3D" id="3.40.366.10">
    <property type="entry name" value="Malonyl-Coenzyme A Acyl Carrier Protein, domain 2"/>
    <property type="match status" value="1"/>
</dbReference>
<dbReference type="GO" id="GO:0044550">
    <property type="term" value="P:secondary metabolite biosynthetic process"/>
    <property type="evidence" value="ECO:0007669"/>
    <property type="project" value="TreeGrafter"/>
</dbReference>
<dbReference type="InterPro" id="IPR009081">
    <property type="entry name" value="PP-bd_ACP"/>
</dbReference>
<dbReference type="SMART" id="SM00825">
    <property type="entry name" value="PKS_KS"/>
    <property type="match status" value="1"/>
</dbReference>
<dbReference type="SUPFAM" id="SSF53901">
    <property type="entry name" value="Thiolase-like"/>
    <property type="match status" value="1"/>
</dbReference>
<dbReference type="InterPro" id="IPR056501">
    <property type="entry name" value="NAD-bd_HRPKS_sdrA"/>
</dbReference>
<dbReference type="Pfam" id="PF08659">
    <property type="entry name" value="KR"/>
    <property type="match status" value="1"/>
</dbReference>
<dbReference type="Pfam" id="PF08240">
    <property type="entry name" value="ADH_N"/>
    <property type="match status" value="1"/>
</dbReference>
<evidence type="ECO:0000256" key="5">
    <source>
        <dbReference type="ARBA" id="ARBA00023002"/>
    </source>
</evidence>
<dbReference type="Gene3D" id="1.10.1200.10">
    <property type="entry name" value="ACP-like"/>
    <property type="match status" value="1"/>
</dbReference>
<evidence type="ECO:0000313" key="12">
    <source>
        <dbReference type="Proteomes" id="UP000005426"/>
    </source>
</evidence>
<keyword evidence="4" id="KW-0808">Transferase</keyword>
<dbReference type="OMA" id="AAGNCFE"/>
<dbReference type="Gene3D" id="3.90.180.10">
    <property type="entry name" value="Medium-chain alcohol dehydrogenases, catalytic domain"/>
    <property type="match status" value="1"/>
</dbReference>
<dbReference type="HOGENOM" id="CLU_000022_31_0_1"/>
<dbReference type="InterPro" id="IPR016039">
    <property type="entry name" value="Thiolase-like"/>
</dbReference>
<dbReference type="InterPro" id="IPR049552">
    <property type="entry name" value="PKS_DH_N"/>
</dbReference>
<dbReference type="GO" id="GO:0004312">
    <property type="term" value="F:fatty acid synthase activity"/>
    <property type="evidence" value="ECO:0007669"/>
    <property type="project" value="TreeGrafter"/>
</dbReference>
<dbReference type="Pfam" id="PF14765">
    <property type="entry name" value="PS-DH"/>
    <property type="match status" value="1"/>
</dbReference>
<dbReference type="SMART" id="SM00827">
    <property type="entry name" value="PKS_AT"/>
    <property type="match status" value="1"/>
</dbReference>
<dbReference type="InterPro" id="IPR049551">
    <property type="entry name" value="PKS_DH_C"/>
</dbReference>
<dbReference type="GO" id="GO:0006633">
    <property type="term" value="P:fatty acid biosynthetic process"/>
    <property type="evidence" value="ECO:0007669"/>
    <property type="project" value="InterPro"/>
</dbReference>
<dbReference type="SMART" id="SM00829">
    <property type="entry name" value="PKS_ER"/>
    <property type="match status" value="1"/>
</dbReference>
<dbReference type="Gene3D" id="3.30.70.3290">
    <property type="match status" value="1"/>
</dbReference>
<sequence>MDDIAIVGLALRFPGDATSPQRLWDVLERKESQWSEFPKDRFNIDGFYHPNSQRLGSISFRGAHFLKEDVSAFDAPFFSIPTEEANAVDPQQRMLLEISYEALENAGIRKEDIDGTNAAVYVGSFVKDYEYISLRDPNWTPRYAATGNGTAIMSNRISYSFNLHGPSMTVDTGCSSSLVAVHLAAQSLRTGEASLALAAGAGMILTPETMLPMTALSLLSPDGKCFTFDSRANGYGRGEGVGVVVMKRLSDAVRDNDTIHAVMRASSVNQDGRTKGLLGITFPNGDAQLANIRAVYASAGLDLNQTGYIECHGTGTQAGDCQELQAISKTIASVRSADNPIIVGSVKTNIGHLEGAAGIAGLIKGILTLEHGRIPPNINFEKGNPNIDFEKWKVKVPLEMLDWPIPGIRRVSVNSFGFGGSNAHVIIDEAPGYLSEKRLKANHSSMDIASLGHYRGSDKERHEVRLYCYSASDKPGVSRVMDSHIPVLDSIQQDTEDYLLNYSYTLGCRRSSLEWKGYVVAASMAELVNKMRDFDATCATRSSLKKQPKLGFVFCGQGAQWAQMGKDLLSFNTYATSLREASCFLQIALGSRFDLFKEIFRGADSTHISDPEISQPATTALQIALVDLFRSFDVQPSYVFGHSSGEIAAAYASGAISRYDAWKIAYYRGLAAASLPVRAPKLIGGMMVVGMSTEEASAYLAKVNKSAQVACVNSPRSVTISGQADAIESIASDLRQKNIFTKVLNVKVAYHSSHMKLIEHDYADFLDDIVANKCFEGVKMISSVTGKQVTGSELNARYWADNMVSPVQYVAAVQSLMSVPADIRPDILIELSPAAALRSPTADILGTISGASNLSYHSALERKQNGRVTLLSLLGSLWSRGYPINMKNVVTKGYQQASLRCLSNLPSYSWNHSKKYWHEAELSLESRMREYPRMDLIGARVIDSITPFEPRWRGFLRISENPWIRDHQVQKTVIYPASGMIAMVLEGAKQLAQDTQNLLGYELVDMKIEKALTVPDTAYGLEVSLNIKDDPTSVVGNGEIGGKSFAIYSRPQGRPWDRHASGSLRFHYKVGNWQTAFQSYEERQSVMSDVCKESRIPRQLYEHLDSIGMNYGPLFQNIVEIRRNGNQCVARIKIPDTKSKMPCKFEYPHLIHPTTLDSMIHTLLAVQSLPMVPVFVKSLFVTANLGDAQSGECFTGYSTANVTGVRNAEATIFMKQTQKDQSYVVIEGLRFVALDTPSVDEGGFLSTNRNLCSEIFWNEDATFARPRSYVEQVSLLAHKYAGLSILQIGGGYHLSQATLKAISPGQDMVPQLLRYTIVGAEGDDAASQLLASVEDTPLQPFIEKISDISSIRNDYHLIVACDNTRLATDTLKAYLKDGGLLRTFGGKTIEHDTSNDESLIHHSGSEDEIIFKVYRSNKSPPLTRPVVILIPREMSLEVKSFTDSIKGLEEANELSFGVSITSFSKALEDPATLTGNVVISLLEFSGSPQSEDYSVFDWKQKDFDNFHLLQIHARSMLWITRGAQMSCRNPRGSPIIGLFRTLISEDSLKSLATFDLAEESKLGDAAVVKSVLRLLDVAFDSRSSSVQDTEFAESDGKIFIPRLTTVRPINRVIEDEILSSRFSQRPFALGPRLELTINNPSIGEDSLFFAESELQDLKPDEVEIAVKEMPLTFADLEIALGRAKESSIGVDVRGQITRVGSEVKGLSPGDNVVALAPDGAIQNFLRVKSQFVKCVDADIIPSFLISAYFALVHVGRIKRGRKVLIHAGASAIGLVAVDLAVAIGAEVFATTVGPDVERQREILERHGVPEDHVLEVNSGLFVTNLLGATDGNGVDCVFIPTMEAFDAQFDCVRRCGSIVRLANKSMAPTSSRMLPTSATVVNWDLRQFLEEDSAFVAELFDLATQFVKSVGFKPSLSTELKQPFDIGALTDGLLCLQQTPYTGFISLTMAENNSSTVSVLNKDATKSLQESLDPEGTYVLAGGLGGLGKSISELLVSNGARHLAFLSRSGASSGASKAFVENLGLKGVDARAYAVDICDGASLNNFVKKTLASEMPPIKGVFVCAAVLRDSVFDNMTFDDWNEAIKPKTHGSWNLYHSMSAAGHDPFYILLASSSGVIGNRGQANYAAGNSFQDSFARYLRQQGKHAVAIDLGPVLGAGMLAENEEILNTLRSNGFFGIQHEDFLTVVKHAITGEMAPGVPVPPQITVAVGTGGINAQINTPDPYWTRTALYSYLNLVDIPPPNLHDGNGGASRDMKSMLATAASIEEAAFIIRTGISVMLGKAMNMLPSEIDMNQSLNAYGVDSLVAVTFRNWILNNYGVQLSVFDILGEAPMVEMANTIAEKGGYGGVKTE</sequence>
<keyword evidence="12" id="KW-1185">Reference proteome</keyword>
<dbReference type="Pfam" id="PF21089">
    <property type="entry name" value="PKS_DH_N"/>
    <property type="match status" value="1"/>
</dbReference>
<feature type="domain" description="PKS/mFAS DH" evidence="10">
    <location>
        <begin position="934"/>
        <end position="1240"/>
    </location>
</feature>
<dbReference type="GO" id="GO:0032259">
    <property type="term" value="P:methylation"/>
    <property type="evidence" value="ECO:0007669"/>
    <property type="project" value="UniProtKB-KW"/>
</dbReference>
<dbReference type="GO" id="GO:0008168">
    <property type="term" value="F:methyltransferase activity"/>
    <property type="evidence" value="ECO:0007669"/>
    <property type="project" value="UniProtKB-KW"/>
</dbReference>
<keyword evidence="2" id="KW-0597">Phosphoprotein</keyword>
<gene>
    <name evidence="11" type="ORF">TRIATDRAFT_51909</name>
</gene>
<proteinExistence type="predicted"/>
<evidence type="ECO:0000256" key="3">
    <source>
        <dbReference type="ARBA" id="ARBA00022603"/>
    </source>
</evidence>
<dbReference type="PANTHER" id="PTHR43775">
    <property type="entry name" value="FATTY ACID SYNTHASE"/>
    <property type="match status" value="1"/>
</dbReference>
<comment type="caution">
    <text evidence="11">The sequence shown here is derived from an EMBL/GenBank/DDBJ whole genome shotgun (WGS) entry which is preliminary data.</text>
</comment>
<dbReference type="InterPro" id="IPR036736">
    <property type="entry name" value="ACP-like_sf"/>
</dbReference>
<dbReference type="SMART" id="SM00822">
    <property type="entry name" value="PKS_KR"/>
    <property type="match status" value="1"/>
</dbReference>
<dbReference type="InterPro" id="IPR014031">
    <property type="entry name" value="Ketoacyl_synth_C"/>
</dbReference>
<evidence type="ECO:0000313" key="11">
    <source>
        <dbReference type="EMBL" id="EHK47389.1"/>
    </source>
</evidence>
<dbReference type="eggNOG" id="KOG1202">
    <property type="taxonomic scope" value="Eukaryota"/>
</dbReference>
<dbReference type="InterPro" id="IPR013154">
    <property type="entry name" value="ADH-like_N"/>
</dbReference>
<feature type="active site" description="Proton donor; for dehydratase activity" evidence="7">
    <location>
        <position position="1157"/>
    </location>
</feature>
<dbReference type="Gene3D" id="3.10.129.110">
    <property type="entry name" value="Polyketide synthase dehydratase"/>
    <property type="match status" value="1"/>
</dbReference>
<dbReference type="InterPro" id="IPR014030">
    <property type="entry name" value="Ketoacyl_synth_N"/>
</dbReference>
<dbReference type="PROSITE" id="PS52019">
    <property type="entry name" value="PKS_MFAS_DH"/>
    <property type="match status" value="1"/>
</dbReference>
<organism evidence="11 12">
    <name type="scientific">Hypocrea atroviridis (strain ATCC 20476 / IMI 206040)</name>
    <name type="common">Trichoderma atroviride</name>
    <dbReference type="NCBI Taxonomy" id="452589"/>
    <lineage>
        <taxon>Eukaryota</taxon>
        <taxon>Fungi</taxon>
        <taxon>Dikarya</taxon>
        <taxon>Ascomycota</taxon>
        <taxon>Pezizomycotina</taxon>
        <taxon>Sordariomycetes</taxon>
        <taxon>Hypocreomycetidae</taxon>
        <taxon>Hypocreales</taxon>
        <taxon>Hypocreaceae</taxon>
        <taxon>Trichoderma</taxon>
    </lineage>
</organism>
<dbReference type="InterPro" id="IPR001227">
    <property type="entry name" value="Ac_transferase_dom_sf"/>
</dbReference>
<dbReference type="SUPFAM" id="SSF50129">
    <property type="entry name" value="GroES-like"/>
    <property type="match status" value="1"/>
</dbReference>
<evidence type="ECO:0000256" key="6">
    <source>
        <dbReference type="ARBA" id="ARBA00023268"/>
    </source>
</evidence>
<dbReference type="PROSITE" id="PS50075">
    <property type="entry name" value="CARRIER"/>
    <property type="match status" value="1"/>
</dbReference>
<name>G9NPB7_HYPAI</name>
<feature type="domain" description="Carrier" evidence="8">
    <location>
        <begin position="2264"/>
        <end position="2345"/>
    </location>
</feature>
<dbReference type="InterPro" id="IPR020843">
    <property type="entry name" value="ER"/>
</dbReference>
<dbReference type="CDD" id="cd05195">
    <property type="entry name" value="enoyl_red"/>
    <property type="match status" value="1"/>
</dbReference>
<evidence type="ECO:0000259" key="9">
    <source>
        <dbReference type="PROSITE" id="PS52004"/>
    </source>
</evidence>
<dbReference type="InterPro" id="IPR018201">
    <property type="entry name" value="Ketoacyl_synth_AS"/>
</dbReference>
<dbReference type="InterPro" id="IPR036291">
    <property type="entry name" value="NAD(P)-bd_dom_sf"/>
</dbReference>
<dbReference type="Pfam" id="PF23297">
    <property type="entry name" value="ACP_SdgA_C"/>
    <property type="match status" value="1"/>
</dbReference>
<dbReference type="GO" id="GO:0004315">
    <property type="term" value="F:3-oxoacyl-[acyl-carrier-protein] synthase activity"/>
    <property type="evidence" value="ECO:0007669"/>
    <property type="project" value="InterPro"/>
</dbReference>
<dbReference type="InterPro" id="IPR020841">
    <property type="entry name" value="PKS_Beta-ketoAc_synthase_dom"/>
</dbReference>
<feature type="region of interest" description="C-terminal hotdog fold" evidence="7">
    <location>
        <begin position="1092"/>
        <end position="1240"/>
    </location>
</feature>
<dbReference type="InterPro" id="IPR020807">
    <property type="entry name" value="PKS_DH"/>
</dbReference>
<evidence type="ECO:0000256" key="7">
    <source>
        <dbReference type="PROSITE-ProRule" id="PRU01363"/>
    </source>
</evidence>
<dbReference type="SUPFAM" id="SSF52151">
    <property type="entry name" value="FabD/lysophospholipase-like"/>
    <property type="match status" value="1"/>
</dbReference>
<dbReference type="InterPro" id="IPR013968">
    <property type="entry name" value="PKS_KR"/>
</dbReference>
<dbReference type="Proteomes" id="UP000005426">
    <property type="component" value="Unassembled WGS sequence"/>
</dbReference>
<dbReference type="InterPro" id="IPR057326">
    <property type="entry name" value="KR_dom"/>
</dbReference>
<dbReference type="CDD" id="cd00833">
    <property type="entry name" value="PKS"/>
    <property type="match status" value="1"/>
</dbReference>
<accession>G9NPB7</accession>
<keyword evidence="3" id="KW-0489">Methyltransferase</keyword>
<dbReference type="FunFam" id="3.40.47.10:FF:000019">
    <property type="entry name" value="Polyketide synthase type I"/>
    <property type="match status" value="1"/>
</dbReference>
<dbReference type="SUPFAM" id="SSF51735">
    <property type="entry name" value="NAD(P)-binding Rossmann-fold domains"/>
    <property type="match status" value="2"/>
</dbReference>
<dbReference type="Gene3D" id="3.40.47.10">
    <property type="match status" value="1"/>
</dbReference>
<dbReference type="SUPFAM" id="SSF47336">
    <property type="entry name" value="ACP-like"/>
    <property type="match status" value="1"/>
</dbReference>